<organism evidence="1">
    <name type="scientific">marine sediment metagenome</name>
    <dbReference type="NCBI Taxonomy" id="412755"/>
    <lineage>
        <taxon>unclassified sequences</taxon>
        <taxon>metagenomes</taxon>
        <taxon>ecological metagenomes</taxon>
    </lineage>
</organism>
<dbReference type="EMBL" id="BARW01016098">
    <property type="protein sequence ID" value="GAJ01788.1"/>
    <property type="molecule type" value="Genomic_DNA"/>
</dbReference>
<feature type="non-terminal residue" evidence="1">
    <location>
        <position position="1"/>
    </location>
</feature>
<proteinExistence type="predicted"/>
<reference evidence="1" key="1">
    <citation type="journal article" date="2014" name="Front. Microbiol.">
        <title>High frequency of phylogenetically diverse reductive dehalogenase-homologous genes in deep subseafloor sedimentary metagenomes.</title>
        <authorList>
            <person name="Kawai M."/>
            <person name="Futagami T."/>
            <person name="Toyoda A."/>
            <person name="Takaki Y."/>
            <person name="Nishi S."/>
            <person name="Hori S."/>
            <person name="Arai W."/>
            <person name="Tsubouchi T."/>
            <person name="Morono Y."/>
            <person name="Uchiyama I."/>
            <person name="Ito T."/>
            <person name="Fujiyama A."/>
            <person name="Inagaki F."/>
            <person name="Takami H."/>
        </authorList>
    </citation>
    <scope>NUCLEOTIDE SEQUENCE</scope>
    <source>
        <strain evidence="1">Expedition CK06-06</strain>
    </source>
</reference>
<evidence type="ECO:0000313" key="1">
    <source>
        <dbReference type="EMBL" id="GAJ01788.1"/>
    </source>
</evidence>
<name>X1T8V5_9ZZZZ</name>
<protein>
    <submittedName>
        <fullName evidence="1">Uncharacterized protein</fullName>
    </submittedName>
</protein>
<accession>X1T8V5</accession>
<gene>
    <name evidence="1" type="ORF">S12H4_28106</name>
</gene>
<comment type="caution">
    <text evidence="1">The sequence shown here is derived from an EMBL/GenBank/DDBJ whole genome shotgun (WGS) entry which is preliminary data.</text>
</comment>
<dbReference type="AlphaFoldDB" id="X1T8V5"/>
<sequence length="49" mass="5126">AGRIRGSIILKNILGSLQPSILAELLNSSGINLIKSVRINTPNGMPIAT</sequence>